<name>A0A2A3E2J0_APICC</name>
<organism evidence="1 2">
    <name type="scientific">Apis cerana cerana</name>
    <name type="common">Oriental honeybee</name>
    <dbReference type="NCBI Taxonomy" id="94128"/>
    <lineage>
        <taxon>Eukaryota</taxon>
        <taxon>Metazoa</taxon>
        <taxon>Ecdysozoa</taxon>
        <taxon>Arthropoda</taxon>
        <taxon>Hexapoda</taxon>
        <taxon>Insecta</taxon>
        <taxon>Pterygota</taxon>
        <taxon>Neoptera</taxon>
        <taxon>Endopterygota</taxon>
        <taxon>Hymenoptera</taxon>
        <taxon>Apocrita</taxon>
        <taxon>Aculeata</taxon>
        <taxon>Apoidea</taxon>
        <taxon>Anthophila</taxon>
        <taxon>Apidae</taxon>
        <taxon>Apis</taxon>
    </lineage>
</organism>
<reference evidence="1 2" key="1">
    <citation type="submission" date="2014-07" db="EMBL/GenBank/DDBJ databases">
        <title>Genomic and transcriptomic analysis on Apis cerana provide comprehensive insights into honey bee biology.</title>
        <authorList>
            <person name="Diao Q."/>
            <person name="Sun L."/>
            <person name="Zheng H."/>
            <person name="Zheng H."/>
            <person name="Xu S."/>
            <person name="Wang S."/>
            <person name="Zeng Z."/>
            <person name="Hu F."/>
            <person name="Su S."/>
            <person name="Wu J."/>
        </authorList>
    </citation>
    <scope>NUCLEOTIDE SEQUENCE [LARGE SCALE GENOMIC DNA]</scope>
    <source>
        <tissue evidence="1">Pupae without intestine</tissue>
    </source>
</reference>
<evidence type="ECO:0000313" key="1">
    <source>
        <dbReference type="EMBL" id="PBC25542.1"/>
    </source>
</evidence>
<dbReference type="AlphaFoldDB" id="A0A2A3E2J0"/>
<sequence length="79" mass="9053">MTKGGRETIPTGDSHADSITWLQCRISREDSRQFERHFLMGDVSRPVSALGQSCLSTIVYLCVYSAEYTRTAYLWQVEF</sequence>
<evidence type="ECO:0000313" key="2">
    <source>
        <dbReference type="Proteomes" id="UP000242457"/>
    </source>
</evidence>
<keyword evidence="2" id="KW-1185">Reference proteome</keyword>
<protein>
    <submittedName>
        <fullName evidence="1">Uncharacterized protein</fullName>
    </submittedName>
</protein>
<proteinExistence type="predicted"/>
<dbReference type="Proteomes" id="UP000242457">
    <property type="component" value="Unassembled WGS sequence"/>
</dbReference>
<gene>
    <name evidence="1" type="ORF">APICC_01703</name>
</gene>
<accession>A0A2A3E2J0</accession>
<dbReference type="EMBL" id="KZ288452">
    <property type="protein sequence ID" value="PBC25542.1"/>
    <property type="molecule type" value="Genomic_DNA"/>
</dbReference>